<dbReference type="PROSITE" id="PS00767">
    <property type="entry name" value="THF_DHG_CYH_2"/>
    <property type="match status" value="1"/>
</dbReference>
<dbReference type="PANTHER" id="PTHR48099:SF5">
    <property type="entry name" value="C-1-TETRAHYDROFOLATE SYNTHASE, CYTOPLASMIC"/>
    <property type="match status" value="1"/>
</dbReference>
<dbReference type="Gene3D" id="3.40.50.720">
    <property type="entry name" value="NAD(P)-binding Rossmann-like Domain"/>
    <property type="match status" value="1"/>
</dbReference>
<keyword evidence="4 12" id="KW-0028">Amino-acid biosynthesis</keyword>
<dbReference type="GeneID" id="76833443"/>
<dbReference type="NCBIfam" id="NF008058">
    <property type="entry name" value="PRK10792.1"/>
    <property type="match status" value="1"/>
</dbReference>
<evidence type="ECO:0000256" key="3">
    <source>
        <dbReference type="ARBA" id="ARBA00022563"/>
    </source>
</evidence>
<dbReference type="EC" id="1.5.1.5" evidence="12"/>
<dbReference type="KEGG" id="mou:OU421_00035"/>
<dbReference type="InterPro" id="IPR000672">
    <property type="entry name" value="THF_DH/CycHdrlase"/>
</dbReference>
<keyword evidence="16" id="KW-1185">Reference proteome</keyword>
<keyword evidence="8 12" id="KW-0560">Oxidoreductase</keyword>
<evidence type="ECO:0000256" key="7">
    <source>
        <dbReference type="ARBA" id="ARBA00022857"/>
    </source>
</evidence>
<dbReference type="EMBL" id="CP113361">
    <property type="protein sequence ID" value="WAI01303.1"/>
    <property type="molecule type" value="Genomic_DNA"/>
</dbReference>
<dbReference type="FunFam" id="3.40.50.10860:FF:000005">
    <property type="entry name" value="C-1-tetrahydrofolate synthase, cytoplasmic, putative"/>
    <property type="match status" value="1"/>
</dbReference>
<dbReference type="GO" id="GO:0004477">
    <property type="term" value="F:methenyltetrahydrofolate cyclohydrolase activity"/>
    <property type="evidence" value="ECO:0007669"/>
    <property type="project" value="UniProtKB-UniRule"/>
</dbReference>
<evidence type="ECO:0000256" key="9">
    <source>
        <dbReference type="ARBA" id="ARBA00023102"/>
    </source>
</evidence>
<dbReference type="NCBIfam" id="NF010783">
    <property type="entry name" value="PRK14186.1"/>
    <property type="match status" value="1"/>
</dbReference>
<dbReference type="PROSITE" id="PS00766">
    <property type="entry name" value="THF_DHG_CYH_1"/>
    <property type="match status" value="1"/>
</dbReference>
<accession>A0A9X9S4G7</accession>
<evidence type="ECO:0000256" key="6">
    <source>
        <dbReference type="ARBA" id="ARBA00022801"/>
    </source>
</evidence>
<feature type="binding site" evidence="12">
    <location>
        <begin position="159"/>
        <end position="161"/>
    </location>
    <ligand>
        <name>NADP(+)</name>
        <dbReference type="ChEBI" id="CHEBI:58349"/>
    </ligand>
</feature>
<evidence type="ECO:0000256" key="4">
    <source>
        <dbReference type="ARBA" id="ARBA00022605"/>
    </source>
</evidence>
<reference evidence="15" key="1">
    <citation type="submission" date="2022-11" db="EMBL/GenBank/DDBJ databases">
        <title>Complete genome sequence of Methanogenium organophilum DSM 3596.</title>
        <authorList>
            <person name="Chen S.-C."/>
            <person name="Lai S.-J."/>
            <person name="You Y.-T."/>
        </authorList>
    </citation>
    <scope>NUCLEOTIDE SEQUENCE</scope>
    <source>
        <strain evidence="15">DSM 3596</strain>
    </source>
</reference>
<dbReference type="Pfam" id="PF02882">
    <property type="entry name" value="THF_DHG_CYH_C"/>
    <property type="match status" value="1"/>
</dbReference>
<dbReference type="PANTHER" id="PTHR48099">
    <property type="entry name" value="C-1-TETRAHYDROFOLATE SYNTHASE, CYTOPLASMIC-RELATED"/>
    <property type="match status" value="1"/>
</dbReference>
<sequence length="277" mass="29431">MLIDGKKVSQDRLEILKREIQESGLSPGLATVIVGEDPASQMYVRMKHKACDAVGIRSVGVVLQADVTTEEVIKHVQSLNEDTSVDGILVQLPLPDHIDTEAVIEAVSPEKDVDGFHPENIGALFSGRPTFVPCTPGGIMTLLDVYDIDPKGMNAVVIGRSVDVGRPMAALLLNADATVTICHSKTKDLPEVIKRADLIVSAIGRAHFITKEMVSPGAIVIDVGINQDENGKLCGDVDFDTVSTIASAITPVPGGVGPMTIATLMENTFESAKKHSC</sequence>
<dbReference type="GO" id="GO:0004488">
    <property type="term" value="F:methylenetetrahydrofolate dehydrogenase (NADP+) activity"/>
    <property type="evidence" value="ECO:0007669"/>
    <property type="project" value="UniProtKB-UniRule"/>
</dbReference>
<evidence type="ECO:0000256" key="10">
    <source>
        <dbReference type="ARBA" id="ARBA00023167"/>
    </source>
</evidence>
<dbReference type="GO" id="GO:0009086">
    <property type="term" value="P:methionine biosynthetic process"/>
    <property type="evidence" value="ECO:0007669"/>
    <property type="project" value="UniProtKB-KW"/>
</dbReference>
<comment type="catalytic activity">
    <reaction evidence="12">
        <text>(6R)-5,10-methenyltetrahydrofolate + H2O = (6R)-10-formyltetrahydrofolate + H(+)</text>
        <dbReference type="Rhea" id="RHEA:23700"/>
        <dbReference type="ChEBI" id="CHEBI:15377"/>
        <dbReference type="ChEBI" id="CHEBI:15378"/>
        <dbReference type="ChEBI" id="CHEBI:57455"/>
        <dbReference type="ChEBI" id="CHEBI:195366"/>
        <dbReference type="EC" id="3.5.4.9"/>
    </reaction>
</comment>
<comment type="catalytic activity">
    <reaction evidence="12">
        <text>(6R)-5,10-methylene-5,6,7,8-tetrahydrofolate + NADP(+) = (6R)-5,10-methenyltetrahydrofolate + NADPH</text>
        <dbReference type="Rhea" id="RHEA:22812"/>
        <dbReference type="ChEBI" id="CHEBI:15636"/>
        <dbReference type="ChEBI" id="CHEBI:57455"/>
        <dbReference type="ChEBI" id="CHEBI:57783"/>
        <dbReference type="ChEBI" id="CHEBI:58349"/>
        <dbReference type="EC" id="1.5.1.5"/>
    </reaction>
</comment>
<dbReference type="GO" id="GO:0000105">
    <property type="term" value="P:L-histidine biosynthetic process"/>
    <property type="evidence" value="ECO:0007669"/>
    <property type="project" value="UniProtKB-KW"/>
</dbReference>
<evidence type="ECO:0000256" key="1">
    <source>
        <dbReference type="ARBA" id="ARBA00004777"/>
    </source>
</evidence>
<feature type="domain" description="Tetrahydrofolate dehydrogenase/cyclohydrolase catalytic" evidence="13">
    <location>
        <begin position="3"/>
        <end position="114"/>
    </location>
</feature>
<keyword evidence="10 12" id="KW-0486">Methionine biosynthesis</keyword>
<dbReference type="AlphaFoldDB" id="A0A9X9S4G7"/>
<dbReference type="InterPro" id="IPR036291">
    <property type="entry name" value="NAD(P)-bd_dom_sf"/>
</dbReference>
<dbReference type="GO" id="GO:0006164">
    <property type="term" value="P:purine nucleotide biosynthetic process"/>
    <property type="evidence" value="ECO:0007669"/>
    <property type="project" value="UniProtKB-KW"/>
</dbReference>
<feature type="domain" description="Tetrahydrofolate dehydrogenase/cyclohydrolase NAD(P)-binding" evidence="14">
    <location>
        <begin position="133"/>
        <end position="275"/>
    </location>
</feature>
<dbReference type="GO" id="GO:0005829">
    <property type="term" value="C:cytosol"/>
    <property type="evidence" value="ECO:0007669"/>
    <property type="project" value="TreeGrafter"/>
</dbReference>
<dbReference type="SUPFAM" id="SSF51735">
    <property type="entry name" value="NAD(P)-binding Rossmann-fold domains"/>
    <property type="match status" value="1"/>
</dbReference>
<dbReference type="InterPro" id="IPR046346">
    <property type="entry name" value="Aminoacid_DH-like_N_sf"/>
</dbReference>
<evidence type="ECO:0000259" key="14">
    <source>
        <dbReference type="Pfam" id="PF02882"/>
    </source>
</evidence>
<dbReference type="EC" id="3.5.4.9" evidence="12"/>
<keyword evidence="3 12" id="KW-0554">One-carbon metabolism</keyword>
<evidence type="ECO:0000256" key="2">
    <source>
        <dbReference type="ARBA" id="ARBA00011738"/>
    </source>
</evidence>
<keyword evidence="9 12" id="KW-0368">Histidine biosynthesis</keyword>
<dbReference type="RefSeq" id="WP_268186529.1">
    <property type="nucleotide sequence ID" value="NZ_CP113361.1"/>
</dbReference>
<dbReference type="InterPro" id="IPR020867">
    <property type="entry name" value="THF_DH/CycHdrlase_CS"/>
</dbReference>
<protein>
    <recommendedName>
        <fullName evidence="12">Bifunctional protein FolD</fullName>
    </recommendedName>
    <domain>
        <recommendedName>
            <fullName evidence="12">Methylenetetrahydrofolate dehydrogenase</fullName>
            <ecNumber evidence="12">1.5.1.5</ecNumber>
        </recommendedName>
    </domain>
    <domain>
        <recommendedName>
            <fullName evidence="12">Methenyltetrahydrofolate cyclohydrolase</fullName>
            <ecNumber evidence="12">3.5.4.9</ecNumber>
        </recommendedName>
    </domain>
</protein>
<dbReference type="Pfam" id="PF00763">
    <property type="entry name" value="THF_DHG_CYH"/>
    <property type="match status" value="1"/>
</dbReference>
<evidence type="ECO:0000313" key="16">
    <source>
        <dbReference type="Proteomes" id="UP001163096"/>
    </source>
</evidence>
<name>A0A9X9S4G7_METOG</name>
<keyword evidence="5 12" id="KW-0658">Purine biosynthesis</keyword>
<dbReference type="CDD" id="cd01080">
    <property type="entry name" value="NAD_bind_m-THF_DH_Cyclohyd"/>
    <property type="match status" value="1"/>
</dbReference>
<comment type="similarity">
    <text evidence="12">Belongs to the tetrahydrofolate dehydrogenase/cyclohydrolase family.</text>
</comment>
<comment type="caution">
    <text evidence="12">Lacks conserved residue(s) required for the propagation of feature annotation.</text>
</comment>
<comment type="pathway">
    <text evidence="1 12">One-carbon metabolism; tetrahydrofolate interconversion.</text>
</comment>
<organism evidence="15 16">
    <name type="scientific">Methanogenium organophilum</name>
    <dbReference type="NCBI Taxonomy" id="2199"/>
    <lineage>
        <taxon>Archaea</taxon>
        <taxon>Methanobacteriati</taxon>
        <taxon>Methanobacteriota</taxon>
        <taxon>Stenosarchaea group</taxon>
        <taxon>Methanomicrobia</taxon>
        <taxon>Methanomicrobiales</taxon>
        <taxon>Methanomicrobiaceae</taxon>
        <taxon>Methanogenium</taxon>
    </lineage>
</organism>
<keyword evidence="11 12" id="KW-0511">Multifunctional enzyme</keyword>
<keyword evidence="7 12" id="KW-0521">NADP</keyword>
<dbReference type="InterPro" id="IPR020630">
    <property type="entry name" value="THF_DH/CycHdrlase_cat_dom"/>
</dbReference>
<dbReference type="FunFam" id="3.40.50.720:FF:000094">
    <property type="entry name" value="Bifunctional protein FolD"/>
    <property type="match status" value="1"/>
</dbReference>
<evidence type="ECO:0000256" key="11">
    <source>
        <dbReference type="ARBA" id="ARBA00023268"/>
    </source>
</evidence>
<dbReference type="Proteomes" id="UP001163096">
    <property type="component" value="Chromosome"/>
</dbReference>
<dbReference type="Gene3D" id="3.40.50.10860">
    <property type="entry name" value="Leucine Dehydrogenase, chain A, domain 1"/>
    <property type="match status" value="1"/>
</dbReference>
<evidence type="ECO:0000259" key="13">
    <source>
        <dbReference type="Pfam" id="PF00763"/>
    </source>
</evidence>
<evidence type="ECO:0000256" key="12">
    <source>
        <dbReference type="HAMAP-Rule" id="MF_01576"/>
    </source>
</evidence>
<feature type="binding site" evidence="12">
    <location>
        <position position="225"/>
    </location>
    <ligand>
        <name>NADP(+)</name>
        <dbReference type="ChEBI" id="CHEBI:58349"/>
    </ligand>
</feature>
<dbReference type="GO" id="GO:0035999">
    <property type="term" value="P:tetrahydrofolate interconversion"/>
    <property type="evidence" value="ECO:0007669"/>
    <property type="project" value="UniProtKB-UniRule"/>
</dbReference>
<evidence type="ECO:0000313" key="15">
    <source>
        <dbReference type="EMBL" id="WAI01303.1"/>
    </source>
</evidence>
<gene>
    <name evidence="12 15" type="primary">folD</name>
    <name evidence="15" type="ORF">OU421_00035</name>
</gene>
<dbReference type="PRINTS" id="PR00085">
    <property type="entry name" value="THFDHDRGNASE"/>
</dbReference>
<dbReference type="NCBIfam" id="NF010775">
    <property type="entry name" value="PRK14178.1"/>
    <property type="match status" value="1"/>
</dbReference>
<dbReference type="SUPFAM" id="SSF53223">
    <property type="entry name" value="Aminoacid dehydrogenase-like, N-terminal domain"/>
    <property type="match status" value="1"/>
</dbReference>
<dbReference type="HAMAP" id="MF_01576">
    <property type="entry name" value="THF_DHG_CYH"/>
    <property type="match status" value="1"/>
</dbReference>
<comment type="subunit">
    <text evidence="2 12">Homodimer.</text>
</comment>
<keyword evidence="6 12" id="KW-0378">Hydrolase</keyword>
<comment type="function">
    <text evidence="12">Catalyzes the oxidation of 5,10-methylenetetrahydrofolate to 5,10-methenyltetrahydrofolate and then the hydrolysis of 5,10-methenyltetrahydrofolate to 10-formyltetrahydrofolate.</text>
</comment>
<evidence type="ECO:0000256" key="8">
    <source>
        <dbReference type="ARBA" id="ARBA00023002"/>
    </source>
</evidence>
<proteinExistence type="inferred from homology"/>
<dbReference type="InterPro" id="IPR020631">
    <property type="entry name" value="THF_DH/CycHdrlase_NAD-bd_dom"/>
</dbReference>
<evidence type="ECO:0000256" key="5">
    <source>
        <dbReference type="ARBA" id="ARBA00022755"/>
    </source>
</evidence>